<organism evidence="1">
    <name type="scientific">Bionectria ochroleuca</name>
    <name type="common">Gliocladium roseum</name>
    <dbReference type="NCBI Taxonomy" id="29856"/>
    <lineage>
        <taxon>Eukaryota</taxon>
        <taxon>Fungi</taxon>
        <taxon>Dikarya</taxon>
        <taxon>Ascomycota</taxon>
        <taxon>Pezizomycotina</taxon>
        <taxon>Sordariomycetes</taxon>
        <taxon>Hypocreomycetidae</taxon>
        <taxon>Hypocreales</taxon>
        <taxon>Bionectriaceae</taxon>
        <taxon>Clonostachys</taxon>
    </lineage>
</organism>
<dbReference type="InterPro" id="IPR013320">
    <property type="entry name" value="ConA-like_dom_sf"/>
</dbReference>
<dbReference type="AlphaFoldDB" id="A0A0B7KJC5"/>
<evidence type="ECO:0000313" key="1">
    <source>
        <dbReference type="EMBL" id="CEO57728.1"/>
    </source>
</evidence>
<dbReference type="EMBL" id="CDPU01000134">
    <property type="protein sequence ID" value="CEO57728.1"/>
    <property type="molecule type" value="Genomic_DNA"/>
</dbReference>
<protein>
    <submittedName>
        <fullName evidence="1">Uncharacterized protein</fullName>
    </submittedName>
</protein>
<accession>A0A0B7KJC5</accession>
<sequence length="70" mass="7859">MKPLITWYMDGNQFHKVTGSRLGSPNVWAALTQSSLYIIFNAPVGGDWSNTLDCYGSRMEVAYVAHYKSI</sequence>
<dbReference type="Gene3D" id="2.60.120.200">
    <property type="match status" value="1"/>
</dbReference>
<name>A0A0B7KJC5_BIOOC</name>
<gene>
    <name evidence="1" type="ORF">BN869_000013786_1</name>
</gene>
<dbReference type="SUPFAM" id="SSF49899">
    <property type="entry name" value="Concanavalin A-like lectins/glucanases"/>
    <property type="match status" value="1"/>
</dbReference>
<proteinExistence type="predicted"/>
<reference evidence="1" key="1">
    <citation type="submission" date="2015-01" db="EMBL/GenBank/DDBJ databases">
        <authorList>
            <person name="Durling Mikael"/>
        </authorList>
    </citation>
    <scope>NUCLEOTIDE SEQUENCE</scope>
</reference>